<sequence>MDGNISYGLYTFIVKIASTSVFQVSLLIVVVMMLAYHSTNLNDWCTVVAQKNVLLVIAHPDDECMFFSPCAQAMAKFLQDDPNANWDKKLLKKIFRDRICQHRINVIVTFDEYGVSGHANHISLYHALKYMHLLSAFLSELIHEESDDCIAQIEAFALKSVNVIRKYIGIMDIIWTILLKGNSYVCINSFGGCIASQLAMRAHASQFVWFRRLYVIFSSYYLRYDHGSIAFK</sequence>
<organism evidence="4 5">
    <name type="scientific">Trichoplax adhaerens</name>
    <name type="common">Trichoplax reptans</name>
    <dbReference type="NCBI Taxonomy" id="10228"/>
    <lineage>
        <taxon>Eukaryota</taxon>
        <taxon>Metazoa</taxon>
        <taxon>Placozoa</taxon>
        <taxon>Uniplacotomia</taxon>
        <taxon>Trichoplacea</taxon>
        <taxon>Trichoplacidae</taxon>
        <taxon>Trichoplax</taxon>
    </lineage>
</organism>
<dbReference type="InParanoid" id="B3RYZ5"/>
<dbReference type="KEGG" id="tad:TRIADDRAFT_57271"/>
<keyword evidence="3" id="KW-1133">Transmembrane helix</keyword>
<name>B3RYZ5_TRIAD</name>
<evidence type="ECO:0000256" key="1">
    <source>
        <dbReference type="ARBA" id="ARBA00006066"/>
    </source>
</evidence>
<dbReference type="SUPFAM" id="SSF102588">
    <property type="entry name" value="LmbE-like"/>
    <property type="match status" value="1"/>
</dbReference>
<dbReference type="STRING" id="10228.B3RYZ5"/>
<dbReference type="UniPathway" id="UPA00196"/>
<dbReference type="Proteomes" id="UP000009022">
    <property type="component" value="Unassembled WGS sequence"/>
</dbReference>
<reference evidence="4 5" key="1">
    <citation type="journal article" date="2008" name="Nature">
        <title>The Trichoplax genome and the nature of placozoans.</title>
        <authorList>
            <person name="Srivastava M."/>
            <person name="Begovic E."/>
            <person name="Chapman J."/>
            <person name="Putnam N.H."/>
            <person name="Hellsten U."/>
            <person name="Kawashima T."/>
            <person name="Kuo A."/>
            <person name="Mitros T."/>
            <person name="Salamov A."/>
            <person name="Carpenter M.L."/>
            <person name="Signorovitch A.Y."/>
            <person name="Moreno M.A."/>
            <person name="Kamm K."/>
            <person name="Grimwood J."/>
            <person name="Schmutz J."/>
            <person name="Shapiro H."/>
            <person name="Grigoriev I.V."/>
            <person name="Buss L.W."/>
            <person name="Schierwater B."/>
            <person name="Dellaporta S.L."/>
            <person name="Rokhsar D.S."/>
        </authorList>
    </citation>
    <scope>NUCLEOTIDE SEQUENCE [LARGE SCALE GENOMIC DNA]</scope>
    <source>
        <strain evidence="4 5">Grell-BS-1999</strain>
    </source>
</reference>
<dbReference type="GO" id="GO:0006506">
    <property type="term" value="P:GPI anchor biosynthetic process"/>
    <property type="evidence" value="ECO:0007669"/>
    <property type="project" value="UniProtKB-UniPathway"/>
</dbReference>
<keyword evidence="3" id="KW-0812">Transmembrane</keyword>
<dbReference type="PhylomeDB" id="B3RYZ5"/>
<dbReference type="PANTHER" id="PTHR12993:SF11">
    <property type="entry name" value="N-ACETYLGLUCOSAMINYL-PHOSPHATIDYLINOSITOL DE-N-ACETYLASE"/>
    <property type="match status" value="1"/>
</dbReference>
<evidence type="ECO:0000313" key="5">
    <source>
        <dbReference type="Proteomes" id="UP000009022"/>
    </source>
</evidence>
<dbReference type="RefSeq" id="XP_002113281.1">
    <property type="nucleotide sequence ID" value="XM_002113245.1"/>
</dbReference>
<comment type="similarity">
    <text evidence="1">Belongs to the PIGL family.</text>
</comment>
<dbReference type="OrthoDB" id="440160at2759"/>
<dbReference type="EMBL" id="DS985246">
    <property type="protein sequence ID" value="EDV23755.1"/>
    <property type="molecule type" value="Genomic_DNA"/>
</dbReference>
<dbReference type="CTD" id="6754494"/>
<dbReference type="InterPro" id="IPR003737">
    <property type="entry name" value="GlcNAc_PI_deacetylase-related"/>
</dbReference>
<keyword evidence="3" id="KW-0472">Membrane</keyword>
<protein>
    <recommendedName>
        <fullName evidence="2">N-acetylglucosaminylphosphatidylinositol deacetylase</fullName>
        <ecNumber evidence="2">3.5.1.89</ecNumber>
    </recommendedName>
</protein>
<dbReference type="OMA" id="YVLESVN"/>
<keyword evidence="5" id="KW-1185">Reference proteome</keyword>
<evidence type="ECO:0000256" key="3">
    <source>
        <dbReference type="SAM" id="Phobius"/>
    </source>
</evidence>
<dbReference type="PANTHER" id="PTHR12993">
    <property type="entry name" value="N-ACETYLGLUCOSAMINYL-PHOSPHATIDYLINOSITOL DE-N-ACETYLASE-RELATED"/>
    <property type="match status" value="1"/>
</dbReference>
<dbReference type="GO" id="GO:0000225">
    <property type="term" value="F:N-acetylglucosaminylphosphatidylinositol deacetylase activity"/>
    <property type="evidence" value="ECO:0000318"/>
    <property type="project" value="GO_Central"/>
</dbReference>
<gene>
    <name evidence="4" type="ORF">TRIADDRAFT_57271</name>
</gene>
<dbReference type="EC" id="3.5.1.89" evidence="2"/>
<evidence type="ECO:0000256" key="2">
    <source>
        <dbReference type="ARBA" id="ARBA00012176"/>
    </source>
</evidence>
<evidence type="ECO:0000313" key="4">
    <source>
        <dbReference type="EMBL" id="EDV23755.1"/>
    </source>
</evidence>
<dbReference type="AlphaFoldDB" id="B3RYZ5"/>
<dbReference type="FunCoup" id="B3RYZ5">
    <property type="interactions" value="1856"/>
</dbReference>
<dbReference type="InterPro" id="IPR024078">
    <property type="entry name" value="LmbE-like_dom_sf"/>
</dbReference>
<dbReference type="GeneID" id="6754494"/>
<accession>B3RYZ5</accession>
<dbReference type="GO" id="GO:0016020">
    <property type="term" value="C:membrane"/>
    <property type="evidence" value="ECO:0007669"/>
    <property type="project" value="GOC"/>
</dbReference>
<dbReference type="GO" id="GO:0005783">
    <property type="term" value="C:endoplasmic reticulum"/>
    <property type="evidence" value="ECO:0000318"/>
    <property type="project" value="GO_Central"/>
</dbReference>
<dbReference type="HOGENOM" id="CLU_034979_0_2_1"/>
<proteinExistence type="inferred from homology"/>
<feature type="transmembrane region" description="Helical" evidence="3">
    <location>
        <begin position="12"/>
        <end position="36"/>
    </location>
</feature>
<dbReference type="eggNOG" id="KOG3332">
    <property type="taxonomic scope" value="Eukaryota"/>
</dbReference>
<dbReference type="Gene3D" id="3.40.50.10320">
    <property type="entry name" value="LmbE-like"/>
    <property type="match status" value="1"/>
</dbReference>